<protein>
    <submittedName>
        <fullName evidence="2">Uncharacterized protein</fullName>
    </submittedName>
</protein>
<name>A0A915XKN6_9BACT</name>
<keyword evidence="3" id="KW-1185">Reference proteome</keyword>
<proteinExistence type="predicted"/>
<reference evidence="2" key="1">
    <citation type="submission" date="2020-12" db="EMBL/GenBank/DDBJ databases">
        <title>Desulfobium dissulfuricans gen. nov., sp. nov., a novel mesophilic, sulfate-reducing bacterium isolated from a deep-sea hydrothermal vent.</title>
        <authorList>
            <person name="Hashimoto Y."/>
            <person name="Tame A."/>
            <person name="Sawayama S."/>
            <person name="Miyazaki J."/>
            <person name="Takai K."/>
            <person name="Nakagawa S."/>
        </authorList>
    </citation>
    <scope>NUCLEOTIDE SEQUENCE</scope>
    <source>
        <strain evidence="2">GF1</strain>
    </source>
</reference>
<evidence type="ECO:0000313" key="3">
    <source>
        <dbReference type="Proteomes" id="UP001063350"/>
    </source>
</evidence>
<feature type="compositionally biased region" description="Basic and acidic residues" evidence="1">
    <location>
        <begin position="58"/>
        <end position="75"/>
    </location>
</feature>
<evidence type="ECO:0000313" key="2">
    <source>
        <dbReference type="EMBL" id="BCO10242.1"/>
    </source>
</evidence>
<organism evidence="2 3">
    <name type="scientific">Desulfolithobacter dissulfuricans</name>
    <dbReference type="NCBI Taxonomy" id="2795293"/>
    <lineage>
        <taxon>Bacteria</taxon>
        <taxon>Pseudomonadati</taxon>
        <taxon>Thermodesulfobacteriota</taxon>
        <taxon>Desulfobulbia</taxon>
        <taxon>Desulfobulbales</taxon>
        <taxon>Desulfobulbaceae</taxon>
        <taxon>Desulfolithobacter</taxon>
    </lineage>
</organism>
<dbReference type="Proteomes" id="UP001063350">
    <property type="component" value="Chromosome"/>
</dbReference>
<evidence type="ECO:0000256" key="1">
    <source>
        <dbReference type="SAM" id="MobiDB-lite"/>
    </source>
</evidence>
<gene>
    <name evidence="2" type="ORF">GF1_26180</name>
</gene>
<dbReference type="KEGG" id="ddu:GF1_26180"/>
<accession>A0A915XKN6</accession>
<dbReference type="EMBL" id="AP024233">
    <property type="protein sequence ID" value="BCO10242.1"/>
    <property type="molecule type" value="Genomic_DNA"/>
</dbReference>
<feature type="region of interest" description="Disordered" evidence="1">
    <location>
        <begin position="58"/>
        <end position="81"/>
    </location>
</feature>
<sequence>MSHTYDLTEKALEKAAKLICSLKCGLCPIREPDFSGCPFACTEDIRPWQCWVRHLKDRSATPHPPEKTRPGDHSRPAALAR</sequence>
<dbReference type="AlphaFoldDB" id="A0A915XKN6"/>
<dbReference type="RefSeq" id="WP_267926978.1">
    <property type="nucleotide sequence ID" value="NZ_AP024233.1"/>
</dbReference>